<gene>
    <name evidence="4" type="ORF">ACFO0B_18315</name>
</gene>
<dbReference type="Gene3D" id="1.10.357.10">
    <property type="entry name" value="Tetracycline Repressor, domain 2"/>
    <property type="match status" value="1"/>
</dbReference>
<dbReference type="Pfam" id="PF00440">
    <property type="entry name" value="TetR_N"/>
    <property type="match status" value="1"/>
</dbReference>
<feature type="DNA-binding region" description="H-T-H motif" evidence="2">
    <location>
        <begin position="37"/>
        <end position="56"/>
    </location>
</feature>
<feature type="domain" description="HTH tetR-type" evidence="3">
    <location>
        <begin position="14"/>
        <end position="74"/>
    </location>
</feature>
<dbReference type="InterPro" id="IPR050109">
    <property type="entry name" value="HTH-type_TetR-like_transc_reg"/>
</dbReference>
<accession>A0ABV8DWT2</accession>
<dbReference type="InterPro" id="IPR001647">
    <property type="entry name" value="HTH_TetR"/>
</dbReference>
<protein>
    <submittedName>
        <fullName evidence="4">TetR/AcrR family transcriptional regulator</fullName>
    </submittedName>
</protein>
<name>A0ABV8DWT2_9NOCA</name>
<dbReference type="SUPFAM" id="SSF46689">
    <property type="entry name" value="Homeodomain-like"/>
    <property type="match status" value="1"/>
</dbReference>
<evidence type="ECO:0000259" key="3">
    <source>
        <dbReference type="PROSITE" id="PS50977"/>
    </source>
</evidence>
<keyword evidence="1 2" id="KW-0238">DNA-binding</keyword>
<dbReference type="PANTHER" id="PTHR30055">
    <property type="entry name" value="HTH-TYPE TRANSCRIPTIONAL REGULATOR RUTR"/>
    <property type="match status" value="1"/>
</dbReference>
<organism evidence="4 5">
    <name type="scientific">Nocardia jiangsuensis</name>
    <dbReference type="NCBI Taxonomy" id="1691563"/>
    <lineage>
        <taxon>Bacteria</taxon>
        <taxon>Bacillati</taxon>
        <taxon>Actinomycetota</taxon>
        <taxon>Actinomycetes</taxon>
        <taxon>Mycobacteriales</taxon>
        <taxon>Nocardiaceae</taxon>
        <taxon>Nocardia</taxon>
    </lineage>
</organism>
<dbReference type="EMBL" id="JBHSAX010000014">
    <property type="protein sequence ID" value="MFC3963947.1"/>
    <property type="molecule type" value="Genomic_DNA"/>
</dbReference>
<evidence type="ECO:0000256" key="1">
    <source>
        <dbReference type="ARBA" id="ARBA00023125"/>
    </source>
</evidence>
<sequence length="197" mass="21164">MPSRSPAAAISAGGSTKDAIRDAALELFSAKGFEQTSLREVADVVGITKASLYYHYASKQDLLGAIIDPIIEHMRSMGAKVDGIAWSGASVRTVLRDYLRGIVRHRHAGALLLRDTVAIINALNDRYPDWIDSSERIRQWLAGPAPTDESTLRAAAALEVITVALVSAEYVPGAPEELVERLLLDCAVTVLGGIADR</sequence>
<dbReference type="PROSITE" id="PS50977">
    <property type="entry name" value="HTH_TETR_2"/>
    <property type="match status" value="1"/>
</dbReference>
<keyword evidence="5" id="KW-1185">Reference proteome</keyword>
<reference evidence="5" key="1">
    <citation type="journal article" date="2019" name="Int. J. Syst. Evol. Microbiol.">
        <title>The Global Catalogue of Microorganisms (GCM) 10K type strain sequencing project: providing services to taxonomists for standard genome sequencing and annotation.</title>
        <authorList>
            <consortium name="The Broad Institute Genomics Platform"/>
            <consortium name="The Broad Institute Genome Sequencing Center for Infectious Disease"/>
            <person name="Wu L."/>
            <person name="Ma J."/>
        </authorList>
    </citation>
    <scope>NUCLEOTIDE SEQUENCE [LARGE SCALE GENOMIC DNA]</scope>
    <source>
        <strain evidence="5">CGMCC 4.7330</strain>
    </source>
</reference>
<proteinExistence type="predicted"/>
<dbReference type="PANTHER" id="PTHR30055:SF226">
    <property type="entry name" value="HTH-TYPE TRANSCRIPTIONAL REGULATOR PKSA"/>
    <property type="match status" value="1"/>
</dbReference>
<evidence type="ECO:0000256" key="2">
    <source>
        <dbReference type="PROSITE-ProRule" id="PRU00335"/>
    </source>
</evidence>
<evidence type="ECO:0000313" key="4">
    <source>
        <dbReference type="EMBL" id="MFC3963947.1"/>
    </source>
</evidence>
<dbReference type="RefSeq" id="WP_378613671.1">
    <property type="nucleotide sequence ID" value="NZ_JBHSAX010000014.1"/>
</dbReference>
<comment type="caution">
    <text evidence="4">The sequence shown here is derived from an EMBL/GenBank/DDBJ whole genome shotgun (WGS) entry which is preliminary data.</text>
</comment>
<dbReference type="InterPro" id="IPR009057">
    <property type="entry name" value="Homeodomain-like_sf"/>
</dbReference>
<dbReference type="Proteomes" id="UP001595696">
    <property type="component" value="Unassembled WGS sequence"/>
</dbReference>
<dbReference type="PRINTS" id="PR00455">
    <property type="entry name" value="HTHTETR"/>
</dbReference>
<evidence type="ECO:0000313" key="5">
    <source>
        <dbReference type="Proteomes" id="UP001595696"/>
    </source>
</evidence>